<organism evidence="3 4">
    <name type="scientific">Polytolypa hystricis (strain UAMH7299)</name>
    <dbReference type="NCBI Taxonomy" id="1447883"/>
    <lineage>
        <taxon>Eukaryota</taxon>
        <taxon>Fungi</taxon>
        <taxon>Dikarya</taxon>
        <taxon>Ascomycota</taxon>
        <taxon>Pezizomycotina</taxon>
        <taxon>Eurotiomycetes</taxon>
        <taxon>Eurotiomycetidae</taxon>
        <taxon>Onygenales</taxon>
        <taxon>Onygenales incertae sedis</taxon>
        <taxon>Polytolypa</taxon>
    </lineage>
</organism>
<protein>
    <submittedName>
        <fullName evidence="3">Uncharacterized protein</fullName>
    </submittedName>
</protein>
<evidence type="ECO:0000313" key="3">
    <source>
        <dbReference type="EMBL" id="PGH18711.1"/>
    </source>
</evidence>
<feature type="compositionally biased region" description="Polar residues" evidence="2">
    <location>
        <begin position="174"/>
        <end position="189"/>
    </location>
</feature>
<comment type="caution">
    <text evidence="3">The sequence shown here is derived from an EMBL/GenBank/DDBJ whole genome shotgun (WGS) entry which is preliminary data.</text>
</comment>
<feature type="compositionally biased region" description="Polar residues" evidence="2">
    <location>
        <begin position="270"/>
        <end position="286"/>
    </location>
</feature>
<dbReference type="PANTHER" id="PTHR39610">
    <property type="entry name" value="BZIP DOMAIN-CONTAINING PROTEIN-RELATED"/>
    <property type="match status" value="1"/>
</dbReference>
<feature type="compositionally biased region" description="Low complexity" evidence="2">
    <location>
        <begin position="16"/>
        <end position="44"/>
    </location>
</feature>
<name>A0A2B7YCC3_POLH7</name>
<proteinExistence type="predicted"/>
<dbReference type="EMBL" id="PDNA01000055">
    <property type="protein sequence ID" value="PGH18711.1"/>
    <property type="molecule type" value="Genomic_DNA"/>
</dbReference>
<dbReference type="Proteomes" id="UP000224634">
    <property type="component" value="Unassembled WGS sequence"/>
</dbReference>
<evidence type="ECO:0000313" key="4">
    <source>
        <dbReference type="Proteomes" id="UP000224634"/>
    </source>
</evidence>
<gene>
    <name evidence="3" type="ORF">AJ80_04364</name>
</gene>
<evidence type="ECO:0000256" key="1">
    <source>
        <dbReference type="SAM" id="Coils"/>
    </source>
</evidence>
<dbReference type="OrthoDB" id="5401654at2759"/>
<accession>A0A2B7YCC3</accession>
<feature type="region of interest" description="Disordered" evidence="2">
    <location>
        <begin position="1"/>
        <end position="95"/>
    </location>
</feature>
<dbReference type="PANTHER" id="PTHR39610:SF1">
    <property type="match status" value="1"/>
</dbReference>
<dbReference type="AlphaFoldDB" id="A0A2B7YCC3"/>
<evidence type="ECO:0000256" key="2">
    <source>
        <dbReference type="SAM" id="MobiDB-lite"/>
    </source>
</evidence>
<feature type="region of interest" description="Disordered" evidence="2">
    <location>
        <begin position="149"/>
        <end position="288"/>
    </location>
</feature>
<feature type="compositionally biased region" description="Low complexity" evidence="2">
    <location>
        <begin position="63"/>
        <end position="72"/>
    </location>
</feature>
<sequence>MAPDLNTVPPSPRPRGPSSSSITSTPVNIPAGYSQQQQSSGISSPPLSRRVSQVMGPPPLPLHFPTSPTLSTAMATGVGDNTGVGSGPGPIRHPRPLTVADLHLELEKEQEAVVNRLSRELSLLRQQTASVASTASSTSVSLNEPLDFHQHLSGSTQPTPSRHRSSSNISSRSLAGTTGPLSGNVTSIAPSRDSGAPTSSSRPSLDISRTSLSREASGTASRGQSGAGSPSLSSSIQQQHQYGGDYVSHHHHHLSHTGSSSGSHSHSHRPSLTSFPSPSAQSQAFSTARYEEAAFHRAELEAVKRENDTLRRRVRDLETSLRDLRQAQAPREVDGERVEVRAAGQTATSNLTIALQGASISDSQTAKEDD</sequence>
<keyword evidence="4" id="KW-1185">Reference proteome</keyword>
<reference evidence="3 4" key="1">
    <citation type="submission" date="2017-10" db="EMBL/GenBank/DDBJ databases">
        <title>Comparative genomics in systemic dimorphic fungi from Ajellomycetaceae.</title>
        <authorList>
            <person name="Munoz J.F."/>
            <person name="Mcewen J.G."/>
            <person name="Clay O.K."/>
            <person name="Cuomo C.A."/>
        </authorList>
    </citation>
    <scope>NUCLEOTIDE SEQUENCE [LARGE SCALE GENOMIC DNA]</scope>
    <source>
        <strain evidence="3 4">UAMH7299</strain>
    </source>
</reference>
<feature type="compositionally biased region" description="Polar residues" evidence="2">
    <location>
        <begin position="196"/>
        <end position="222"/>
    </location>
</feature>
<feature type="coiled-coil region" evidence="1">
    <location>
        <begin position="293"/>
        <end position="327"/>
    </location>
</feature>
<keyword evidence="1" id="KW-0175">Coiled coil</keyword>
<feature type="compositionally biased region" description="Low complexity" evidence="2">
    <location>
        <begin position="223"/>
        <end position="241"/>
    </location>
</feature>